<evidence type="ECO:0000313" key="2">
    <source>
        <dbReference type="Proteomes" id="UP000005508"/>
    </source>
</evidence>
<dbReference type="EMBL" id="AEJM01000024">
    <property type="protein sequence ID" value="EGY33652.1"/>
    <property type="molecule type" value="Genomic_DNA"/>
</dbReference>
<dbReference type="PATRIC" id="fig|907488.3.peg.1346"/>
<organism evidence="1 2">
    <name type="scientific">Aggregatibacter actinomycetemcomitans serotype e str. SC1083</name>
    <dbReference type="NCBI Taxonomy" id="907488"/>
    <lineage>
        <taxon>Bacteria</taxon>
        <taxon>Pseudomonadati</taxon>
        <taxon>Pseudomonadota</taxon>
        <taxon>Gammaproteobacteria</taxon>
        <taxon>Pasteurellales</taxon>
        <taxon>Pasteurellaceae</taxon>
        <taxon>Aggregatibacter</taxon>
    </lineage>
</organism>
<reference evidence="1 2" key="1">
    <citation type="submission" date="2010-10" db="EMBL/GenBank/DDBJ databases">
        <authorList>
            <person name="Chen C."/>
            <person name="Kittichotirat W."/>
            <person name="Asikainen S."/>
            <person name="Bumgarner R."/>
        </authorList>
    </citation>
    <scope>NUCLEOTIDE SEQUENCE [LARGE SCALE GENOMIC DNA]</scope>
    <source>
        <strain evidence="1 2">SC1083</strain>
    </source>
</reference>
<proteinExistence type="predicted"/>
<protein>
    <submittedName>
        <fullName evidence="1">Uncharacterized protein</fullName>
    </submittedName>
</protein>
<dbReference type="Proteomes" id="UP000005508">
    <property type="component" value="Unassembled WGS sequence"/>
</dbReference>
<name>G4A972_AGGAC</name>
<comment type="caution">
    <text evidence="1">The sequence shown here is derived from an EMBL/GenBank/DDBJ whole genome shotgun (WGS) entry which is preliminary data.</text>
</comment>
<sequence length="39" mass="4607">MEIIPLVQYWLPHLTIVSLDNLQEKLVNKLKNYISAVRN</sequence>
<dbReference type="AlphaFoldDB" id="G4A972"/>
<accession>G4A972</accession>
<evidence type="ECO:0000313" key="1">
    <source>
        <dbReference type="EMBL" id="EGY33652.1"/>
    </source>
</evidence>
<gene>
    <name evidence="1" type="ORF">SC1083_1382</name>
</gene>